<dbReference type="RefSeq" id="WP_340468937.1">
    <property type="nucleotide sequence ID" value="NZ_JBANBB010000001.1"/>
</dbReference>
<dbReference type="InterPro" id="IPR006439">
    <property type="entry name" value="HAD-SF_hydro_IA"/>
</dbReference>
<dbReference type="SFLD" id="SFLDG01129">
    <property type="entry name" value="C1.5:_HAD__Beta-PGM__Phosphata"/>
    <property type="match status" value="1"/>
</dbReference>
<reference evidence="1 2" key="1">
    <citation type="submission" date="2024-02" db="EMBL/GenBank/DDBJ databases">
        <title>Bifidobacterium honeyensis sp. nov., isolated from the comb honey.</title>
        <authorList>
            <person name="Liu W."/>
            <person name="Li Y."/>
        </authorList>
    </citation>
    <scope>NUCLEOTIDE SEQUENCE [LARGE SCALE GENOMIC DNA]</scope>
    <source>
        <strain evidence="1 2">IMAU50988</strain>
    </source>
</reference>
<proteinExistence type="predicted"/>
<dbReference type="InterPro" id="IPR036412">
    <property type="entry name" value="HAD-like_sf"/>
</dbReference>
<dbReference type="CDD" id="cd02603">
    <property type="entry name" value="HAD_sEH-N_like"/>
    <property type="match status" value="1"/>
</dbReference>
<dbReference type="NCBIfam" id="TIGR01509">
    <property type="entry name" value="HAD-SF-IA-v3"/>
    <property type="match status" value="1"/>
</dbReference>
<dbReference type="Gene3D" id="3.40.50.1000">
    <property type="entry name" value="HAD superfamily/HAD-like"/>
    <property type="match status" value="1"/>
</dbReference>
<accession>A0ABU8ZMF0</accession>
<dbReference type="PANTHER" id="PTHR43611">
    <property type="entry name" value="ALPHA-D-GLUCOSE 1-PHOSPHATE PHOSPHATASE"/>
    <property type="match status" value="1"/>
</dbReference>
<dbReference type="InterPro" id="IPR023214">
    <property type="entry name" value="HAD_sf"/>
</dbReference>
<comment type="caution">
    <text evidence="1">The sequence shown here is derived from an EMBL/GenBank/DDBJ whole genome shotgun (WGS) entry which is preliminary data.</text>
</comment>
<name>A0ABU8ZMF0_9BIFI</name>
<dbReference type="SFLD" id="SFLDS00003">
    <property type="entry name" value="Haloacid_Dehalogenase"/>
    <property type="match status" value="1"/>
</dbReference>
<evidence type="ECO:0000313" key="2">
    <source>
        <dbReference type="Proteomes" id="UP001373159"/>
    </source>
</evidence>
<dbReference type="PANTHER" id="PTHR43611:SF3">
    <property type="entry name" value="FLAVIN MONONUCLEOTIDE HYDROLASE 1, CHLOROPLATIC"/>
    <property type="match status" value="1"/>
</dbReference>
<sequence>MKGWRGEVDVTPDIILSDEAATCVRDLPIKNVIFDFGNVLIYWKPETAMIGRYSSQAIEAMLDNDRSGFFDANDIMDGGGTCAQALEWVREHKGSPWDEMFSYYCANFQDSLDGPVPGARKLVGDLKAAGIGVWGLSNWGSELFPIAWRRFPILHGLDGLVVSGPIHMRKPDPVIFKYALDRFGVGADGCLFVDDKGMNVVGANKAGIRGYRFTDPDRLRDTLIGAGIGIPPLI</sequence>
<dbReference type="Proteomes" id="UP001373159">
    <property type="component" value="Unassembled WGS sequence"/>
</dbReference>
<dbReference type="SUPFAM" id="SSF56784">
    <property type="entry name" value="HAD-like"/>
    <property type="match status" value="1"/>
</dbReference>
<evidence type="ECO:0000313" key="1">
    <source>
        <dbReference type="EMBL" id="MEK0306420.1"/>
    </source>
</evidence>
<protein>
    <submittedName>
        <fullName evidence="1">HAD family phosphatase</fullName>
    </submittedName>
</protein>
<dbReference type="Pfam" id="PF00702">
    <property type="entry name" value="Hydrolase"/>
    <property type="match status" value="1"/>
</dbReference>
<organism evidence="1 2">
    <name type="scientific">Bifidobacterium favimelis</name>
    <dbReference type="NCBI Taxonomy" id="3122979"/>
    <lineage>
        <taxon>Bacteria</taxon>
        <taxon>Bacillati</taxon>
        <taxon>Actinomycetota</taxon>
        <taxon>Actinomycetes</taxon>
        <taxon>Bifidobacteriales</taxon>
        <taxon>Bifidobacteriaceae</taxon>
        <taxon>Bifidobacterium</taxon>
    </lineage>
</organism>
<keyword evidence="2" id="KW-1185">Reference proteome</keyword>
<dbReference type="EMBL" id="JBANBB010000001">
    <property type="protein sequence ID" value="MEK0306420.1"/>
    <property type="molecule type" value="Genomic_DNA"/>
</dbReference>
<gene>
    <name evidence="1" type="ORF">V8P97_02910</name>
</gene>